<dbReference type="Proteomes" id="UP000198928">
    <property type="component" value="Unassembled WGS sequence"/>
</dbReference>
<dbReference type="InterPro" id="IPR051932">
    <property type="entry name" value="Bact_StressResp_Reg"/>
</dbReference>
<dbReference type="RefSeq" id="WP_175541020.1">
    <property type="nucleotide sequence ID" value="NZ_FOSG01000009.1"/>
</dbReference>
<accession>A0A1I4D1P9</accession>
<keyword evidence="3" id="KW-1185">Reference proteome</keyword>
<dbReference type="Gene3D" id="3.30.750.24">
    <property type="entry name" value="STAS domain"/>
    <property type="match status" value="1"/>
</dbReference>
<dbReference type="CDD" id="cd07041">
    <property type="entry name" value="STAS_RsbR_RsbS_like"/>
    <property type="match status" value="1"/>
</dbReference>
<dbReference type="PANTHER" id="PTHR33745">
    <property type="entry name" value="RSBT ANTAGONIST PROTEIN RSBS-RELATED"/>
    <property type="match status" value="1"/>
</dbReference>
<evidence type="ECO:0000313" key="3">
    <source>
        <dbReference type="Proteomes" id="UP000198928"/>
    </source>
</evidence>
<name>A0A1I4D1P9_9ACTN</name>
<dbReference type="SUPFAM" id="SSF52091">
    <property type="entry name" value="SpoIIaa-like"/>
    <property type="match status" value="1"/>
</dbReference>
<feature type="domain" description="STAS" evidence="1">
    <location>
        <begin position="7"/>
        <end position="118"/>
    </location>
</feature>
<organism evidence="2 3">
    <name type="scientific">Streptomyces pini</name>
    <dbReference type="NCBI Taxonomy" id="1520580"/>
    <lineage>
        <taxon>Bacteria</taxon>
        <taxon>Bacillati</taxon>
        <taxon>Actinomycetota</taxon>
        <taxon>Actinomycetes</taxon>
        <taxon>Kitasatosporales</taxon>
        <taxon>Streptomycetaceae</taxon>
        <taxon>Streptomyces</taxon>
    </lineage>
</organism>
<dbReference type="InterPro" id="IPR002645">
    <property type="entry name" value="STAS_dom"/>
</dbReference>
<dbReference type="EMBL" id="FOSG01000009">
    <property type="protein sequence ID" value="SFK86096.1"/>
    <property type="molecule type" value="Genomic_DNA"/>
</dbReference>
<evidence type="ECO:0000313" key="2">
    <source>
        <dbReference type="EMBL" id="SFK86096.1"/>
    </source>
</evidence>
<reference evidence="3" key="1">
    <citation type="submission" date="2016-10" db="EMBL/GenBank/DDBJ databases">
        <authorList>
            <person name="Varghese N."/>
            <person name="Submissions S."/>
        </authorList>
    </citation>
    <scope>NUCLEOTIDE SEQUENCE [LARGE SCALE GENOMIC DNA]</scope>
    <source>
        <strain evidence="3">PL19</strain>
    </source>
</reference>
<dbReference type="PANTHER" id="PTHR33745:SF1">
    <property type="entry name" value="RSBT ANTAGONIST PROTEIN RSBS"/>
    <property type="match status" value="1"/>
</dbReference>
<protein>
    <submittedName>
        <fullName evidence="2">RsbT antagonist protein RsbS</fullName>
    </submittedName>
</protein>
<evidence type="ECO:0000259" key="1">
    <source>
        <dbReference type="PROSITE" id="PS50801"/>
    </source>
</evidence>
<sequence length="137" mass="14769">MTGRQSMDIPILRLGDVLVTGLINELDDKTATVFADELTERIAAERATGVLIDISRLEIIDSFVARTLTELSTMARLLGARVIVAGMRPPVAITLVELGLQLTGVETALNAEQGMTALGWHHAPRPPEGVTRRETLG</sequence>
<proteinExistence type="predicted"/>
<dbReference type="PROSITE" id="PS50801">
    <property type="entry name" value="STAS"/>
    <property type="match status" value="1"/>
</dbReference>
<dbReference type="Pfam" id="PF01740">
    <property type="entry name" value="STAS"/>
    <property type="match status" value="1"/>
</dbReference>
<dbReference type="AlphaFoldDB" id="A0A1I4D1P9"/>
<gene>
    <name evidence="2" type="ORF">SAMN05192584_109195</name>
</gene>
<dbReference type="InterPro" id="IPR036513">
    <property type="entry name" value="STAS_dom_sf"/>
</dbReference>